<evidence type="ECO:0000259" key="1">
    <source>
        <dbReference type="Pfam" id="PF09651"/>
    </source>
</evidence>
<dbReference type="OrthoDB" id="9772362at2"/>
<feature type="domain" description="CRISPR system ring nuclease SSO1393-like" evidence="1">
    <location>
        <begin position="69"/>
        <end position="201"/>
    </location>
</feature>
<dbReference type="eggNOG" id="COG4006">
    <property type="taxonomic scope" value="Bacteria"/>
</dbReference>
<dbReference type="InterPro" id="IPR013442">
    <property type="entry name" value="SSO1393-like"/>
</dbReference>
<sequence length="371" mass="42246">MDMDHQLIITACGRELIRRQCADDPRLSRILLRAGESTPDTEIVPELEKRLDTLRQMLLNATPGVISTLCPELLSLVQIYGGDLKNGHDRHILIHSQAWPDSISVALIADWLRSHGQSVETMGIDGLREGETTALHGAMARFTRWCGDVLTNYKIYEFHILFNPAGGSRILVGLLQTLAPFYAHESAYLLEPGRNLVRLPMPSVQAKGQRILQKHQHTFRRLAMGLEVHPEKLDKIPHEVLMQGLDDRSRLSFYGELLWDHNRRDLYGESMLEPISEHIILTEAFRDGAAELDRDRHILLNERLDQLSIYLEQGECMDRTAASALSFQPLKEPIEPSTHRCHGWADKALWQLWGHYEGSRFVLDRLGPAPK</sequence>
<gene>
    <name evidence="2" type="ordered locus">Mmc1_3107</name>
</gene>
<reference evidence="2 3" key="2">
    <citation type="journal article" date="2012" name="Int. J. Syst. Evol. Microbiol.">
        <title>Magnetococcus marinus gen. nov., sp. nov., a marine, magnetotactic bacterium that represents a novel lineage (Magnetococcaceae fam. nov.; Magnetococcales ord. nov.) at the base of the Alphaproteobacteria.</title>
        <authorList>
            <person name="Bazylinski D.A."/>
            <person name="Williams T.J."/>
            <person name="Lefevre C.T."/>
            <person name="Berg R.J."/>
            <person name="Zhang C.L."/>
            <person name="Bowser S.S."/>
            <person name="Dean A.J."/>
            <person name="Beveridge T.J."/>
        </authorList>
    </citation>
    <scope>NUCLEOTIDE SEQUENCE [LARGE SCALE GENOMIC DNA]</scope>
    <source>
        <strain evidence="3">ATCC BAA-1437 / JCM 17883 / MC-1</strain>
    </source>
</reference>
<dbReference type="KEGG" id="mgm:Mmc1_3107"/>
<dbReference type="Gene3D" id="3.40.50.10770">
    <property type="entry name" value="Hypothetical protein VC1899 like domain (Restriction endonuclease-like)"/>
    <property type="match status" value="1"/>
</dbReference>
<dbReference type="HOGENOM" id="CLU_060726_0_0_5"/>
<organism evidence="2 3">
    <name type="scientific">Magnetococcus marinus (strain ATCC BAA-1437 / JCM 17883 / MC-1)</name>
    <dbReference type="NCBI Taxonomy" id="156889"/>
    <lineage>
        <taxon>Bacteria</taxon>
        <taxon>Pseudomonadati</taxon>
        <taxon>Pseudomonadota</taxon>
        <taxon>Magnetococcia</taxon>
        <taxon>Magnetococcales</taxon>
        <taxon>Magnetococcaceae</taxon>
        <taxon>Magnetococcus</taxon>
    </lineage>
</organism>
<evidence type="ECO:0000313" key="3">
    <source>
        <dbReference type="Proteomes" id="UP000002586"/>
    </source>
</evidence>
<evidence type="ECO:0000313" key="2">
    <source>
        <dbReference type="EMBL" id="ABK45597.1"/>
    </source>
</evidence>
<accession>A0LCA4</accession>
<reference evidence="3" key="1">
    <citation type="journal article" date="2009" name="Appl. Environ. Microbiol.">
        <title>Complete genome sequence of the chemolithoautotrophic marine magnetotactic coccus strain MC-1.</title>
        <authorList>
            <person name="Schubbe S."/>
            <person name="Williams T.J."/>
            <person name="Xie G."/>
            <person name="Kiss H.E."/>
            <person name="Brettin T.S."/>
            <person name="Martinez D."/>
            <person name="Ross C.A."/>
            <person name="Schuler D."/>
            <person name="Cox B.L."/>
            <person name="Nealson K.H."/>
            <person name="Bazylinski D.A."/>
        </authorList>
    </citation>
    <scope>NUCLEOTIDE SEQUENCE [LARGE SCALE GENOMIC DNA]</scope>
    <source>
        <strain evidence="3">ATCC BAA-1437 / JCM 17883 / MC-1</strain>
    </source>
</reference>
<protein>
    <recommendedName>
        <fullName evidence="1">CRISPR system ring nuclease SSO1393-like domain-containing protein</fullName>
    </recommendedName>
</protein>
<dbReference type="EMBL" id="CP000471">
    <property type="protein sequence ID" value="ABK45597.1"/>
    <property type="molecule type" value="Genomic_DNA"/>
</dbReference>
<dbReference type="RefSeq" id="WP_011714660.1">
    <property type="nucleotide sequence ID" value="NC_008576.1"/>
</dbReference>
<keyword evidence="3" id="KW-1185">Reference proteome</keyword>
<proteinExistence type="predicted"/>
<dbReference type="Proteomes" id="UP000002586">
    <property type="component" value="Chromosome"/>
</dbReference>
<dbReference type="Pfam" id="PF09651">
    <property type="entry name" value="Cas_APE2256"/>
    <property type="match status" value="1"/>
</dbReference>
<dbReference type="AlphaFoldDB" id="A0LCA4"/>
<name>A0LCA4_MAGMM</name>